<feature type="compositionally biased region" description="Low complexity" evidence="6">
    <location>
        <begin position="180"/>
        <end position="224"/>
    </location>
</feature>
<dbReference type="SMART" id="SM01371">
    <property type="entry name" value="TFIIA"/>
    <property type="match status" value="1"/>
</dbReference>
<dbReference type="SUPFAM" id="SSF47396">
    <property type="entry name" value="Transcription factor IIA (TFIIA), alpha-helical domain"/>
    <property type="match status" value="1"/>
</dbReference>
<feature type="compositionally biased region" description="Acidic residues" evidence="6">
    <location>
        <begin position="365"/>
        <end position="395"/>
    </location>
</feature>
<protein>
    <recommendedName>
        <fullName evidence="5">Transcription initiation factor IIA large subunit</fullName>
    </recommendedName>
</protein>
<evidence type="ECO:0000256" key="2">
    <source>
        <dbReference type="ARBA" id="ARBA00010059"/>
    </source>
</evidence>
<dbReference type="eggNOG" id="KOG2652">
    <property type="taxonomic scope" value="Eukaryota"/>
</dbReference>
<proteinExistence type="inferred from homology"/>
<dbReference type="PANTHER" id="PTHR12694">
    <property type="entry name" value="TRANSCRIPTION INITIATION FACTOR IIA SUBUNIT 1"/>
    <property type="match status" value="1"/>
</dbReference>
<feature type="region of interest" description="Disordered" evidence="6">
    <location>
        <begin position="75"/>
        <end position="107"/>
    </location>
</feature>
<feature type="compositionally biased region" description="Low complexity" evidence="6">
    <location>
        <begin position="88"/>
        <end position="101"/>
    </location>
</feature>
<name>A0A177ALZ9_9PEZI</name>
<dbReference type="Proteomes" id="UP000077154">
    <property type="component" value="Unassembled WGS sequence"/>
</dbReference>
<dbReference type="VEuPathDB" id="FungiDB:GMDG_07819"/>
<dbReference type="GO" id="GO:0005672">
    <property type="term" value="C:transcription factor TFIIA complex"/>
    <property type="evidence" value="ECO:0007669"/>
    <property type="project" value="InterPro"/>
</dbReference>
<dbReference type="EMBL" id="KV441387">
    <property type="protein sequence ID" value="OAF62313.1"/>
    <property type="molecule type" value="Genomic_DNA"/>
</dbReference>
<dbReference type="InterPro" id="IPR004855">
    <property type="entry name" value="TFIIA_asu/bsu"/>
</dbReference>
<keyword evidence="3" id="KW-0804">Transcription</keyword>
<dbReference type="CDD" id="cd07976">
    <property type="entry name" value="TFIIA_alpha_beta_like"/>
    <property type="match status" value="2"/>
</dbReference>
<dbReference type="Gene3D" id="1.10.287.100">
    <property type="match status" value="1"/>
</dbReference>
<dbReference type="Pfam" id="PF03153">
    <property type="entry name" value="TFIIA"/>
    <property type="match status" value="1"/>
</dbReference>
<dbReference type="OrthoDB" id="6275927at2759"/>
<dbReference type="AlphaFoldDB" id="A0A177ALZ9"/>
<feature type="region of interest" description="Disordered" evidence="6">
    <location>
        <begin position="177"/>
        <end position="312"/>
    </location>
</feature>
<feature type="compositionally biased region" description="Low complexity" evidence="6">
    <location>
        <begin position="236"/>
        <end position="282"/>
    </location>
</feature>
<dbReference type="RefSeq" id="XP_024327585.1">
    <property type="nucleotide sequence ID" value="XM_024464988.1"/>
</dbReference>
<dbReference type="FunFam" id="1.10.287.100:FF:000001">
    <property type="entry name" value="Transcription initiation factor IIA subunit"/>
    <property type="match status" value="1"/>
</dbReference>
<evidence type="ECO:0000313" key="7">
    <source>
        <dbReference type="EMBL" id="OAF62313.1"/>
    </source>
</evidence>
<comment type="similarity">
    <text evidence="2">Belongs to the TFIIA subunit 1 family.</text>
</comment>
<feature type="region of interest" description="Disordered" evidence="6">
    <location>
        <begin position="335"/>
        <end position="409"/>
    </location>
</feature>
<evidence type="ECO:0000256" key="6">
    <source>
        <dbReference type="SAM" id="MobiDB-lite"/>
    </source>
</evidence>
<keyword evidence="4" id="KW-0539">Nucleus</keyword>
<reference evidence="7" key="1">
    <citation type="submission" date="2016-03" db="EMBL/GenBank/DDBJ databases">
        <title>Updated assembly of Pseudogymnoascus destructans, the fungus causing white-nose syndrome of bats.</title>
        <authorList>
            <person name="Palmer J.M."/>
            <person name="Drees K.P."/>
            <person name="Foster J.T."/>
            <person name="Lindner D.L."/>
        </authorList>
    </citation>
    <scope>NUCLEOTIDE SEQUENCE [LARGE SCALE GENOMIC DNA]</scope>
    <source>
        <strain evidence="7">20631-21</strain>
    </source>
</reference>
<dbReference type="InterPro" id="IPR009088">
    <property type="entry name" value="TFIIA_b-brl"/>
</dbReference>
<gene>
    <name evidence="7" type="primary">TOA1</name>
    <name evidence="7" type="ORF">VC83_01305</name>
</gene>
<dbReference type="SUPFAM" id="SSF50784">
    <property type="entry name" value="Transcription factor IIA (TFIIA), beta-barrel domain"/>
    <property type="match status" value="1"/>
</dbReference>
<dbReference type="GO" id="GO:0006367">
    <property type="term" value="P:transcription initiation at RNA polymerase II promoter"/>
    <property type="evidence" value="ECO:0007669"/>
    <property type="project" value="InterPro"/>
</dbReference>
<accession>A0A177ALZ9</accession>
<dbReference type="Gene3D" id="2.30.18.10">
    <property type="entry name" value="Transcription factor IIA (TFIIA), beta-barrel domain"/>
    <property type="match status" value="1"/>
</dbReference>
<sequence length="452" mass="49619">MSNQTVGAVYQQIIRDVVDSSRVDFEEGGVDESVLDELSRVWQQKLTALNVAQFPWDPKPEVPPAQQQQNMANIPSSMSYPQEPTPAPMQQQQHAPPQQGQFMNRPGPLIPAQAPQFPQMPQVPQMNAGPRIKAEPGLESGGMPPVYTGMGNATTAQQRAALNLQASYGARAAASINAIQGMPQQGQPQQQQGQPPQQPSPQQAQQQAQQQQQQMHQAQQRPQAPSIPRPQMTPSQYQQALAQQAAHQKQQLEQQAKARQQAAAQQQQQQGQGAPNGAQHAQTDGGADDEDEDRHRHFGVIKQVGGDGSEINMGRVELDGLIRRQIEARGKAMEGGGLMLPLKQHKGSSGGRRERTNVDVGQTDGGDDDDDDDDKVLKAEDDDEDAINSDLDDPDDPKSDDSGDDETPQVMLCMYDKVQRVKNKWKCVMKDGVLTINGKDYVFHKASGEYEW</sequence>
<dbReference type="FunFam" id="2.30.18.10:FF:000006">
    <property type="entry name" value="Transcription factor TFIIA complex subunit Toa1"/>
    <property type="match status" value="1"/>
</dbReference>
<evidence type="ECO:0000256" key="5">
    <source>
        <dbReference type="ARBA" id="ARBA00074154"/>
    </source>
</evidence>
<evidence type="ECO:0000256" key="4">
    <source>
        <dbReference type="ARBA" id="ARBA00023242"/>
    </source>
</evidence>
<comment type="subcellular location">
    <subcellularLocation>
        <location evidence="1">Nucleus</location>
    </subcellularLocation>
</comment>
<organism evidence="7">
    <name type="scientific">Pseudogymnoascus destructans</name>
    <dbReference type="NCBI Taxonomy" id="655981"/>
    <lineage>
        <taxon>Eukaryota</taxon>
        <taxon>Fungi</taxon>
        <taxon>Dikarya</taxon>
        <taxon>Ascomycota</taxon>
        <taxon>Pezizomycotina</taxon>
        <taxon>Leotiomycetes</taxon>
        <taxon>Thelebolales</taxon>
        <taxon>Thelebolaceae</taxon>
        <taxon>Pseudogymnoascus</taxon>
    </lineage>
</organism>
<dbReference type="PANTHER" id="PTHR12694:SF8">
    <property type="entry name" value="TRANSCRIPTION INITIATION FACTOR IIA SUBUNIT 1"/>
    <property type="match status" value="1"/>
</dbReference>
<dbReference type="GeneID" id="36284396"/>
<evidence type="ECO:0000256" key="3">
    <source>
        <dbReference type="ARBA" id="ARBA00023163"/>
    </source>
</evidence>
<evidence type="ECO:0000256" key="1">
    <source>
        <dbReference type="ARBA" id="ARBA00004123"/>
    </source>
</evidence>